<dbReference type="SUPFAM" id="SSF158446">
    <property type="entry name" value="IVS-encoded protein-like"/>
    <property type="match status" value="1"/>
</dbReference>
<proteinExistence type="predicted"/>
<evidence type="ECO:0000313" key="2">
    <source>
        <dbReference type="Proteomes" id="UP000634043"/>
    </source>
</evidence>
<protein>
    <submittedName>
        <fullName evidence="1">Four helix bundle protein</fullName>
    </submittedName>
</protein>
<evidence type="ECO:0000313" key="1">
    <source>
        <dbReference type="EMBL" id="GGG22603.1"/>
    </source>
</evidence>
<sequence length="126" mass="14183">MEKESNYAFAERMKKRTKDFGLRVIRVFQALPRTEEARVIGKQALRSATSVAANYRAACRARSAAEFASKINVVLEEADETQFWLEMLEEAGIVPASRLVQLHQEAAELTAILTIARKNAIKKKCN</sequence>
<name>A0ABQ1WCU0_9BACT</name>
<organism evidence="1 2">
    <name type="scientific">Pontibacter amylolyticus</name>
    <dbReference type="NCBI Taxonomy" id="1424080"/>
    <lineage>
        <taxon>Bacteria</taxon>
        <taxon>Pseudomonadati</taxon>
        <taxon>Bacteroidota</taxon>
        <taxon>Cytophagia</taxon>
        <taxon>Cytophagales</taxon>
        <taxon>Hymenobacteraceae</taxon>
        <taxon>Pontibacter</taxon>
    </lineage>
</organism>
<dbReference type="Proteomes" id="UP000634043">
    <property type="component" value="Unassembled WGS sequence"/>
</dbReference>
<dbReference type="InterPro" id="IPR012657">
    <property type="entry name" value="23S_rRNA-intervening_sequence"/>
</dbReference>
<dbReference type="PANTHER" id="PTHR38471">
    <property type="entry name" value="FOUR HELIX BUNDLE PROTEIN"/>
    <property type="match status" value="1"/>
</dbReference>
<dbReference type="Gene3D" id="1.20.1440.60">
    <property type="entry name" value="23S rRNA-intervening sequence"/>
    <property type="match status" value="1"/>
</dbReference>
<dbReference type="NCBIfam" id="TIGR02436">
    <property type="entry name" value="four helix bundle protein"/>
    <property type="match status" value="1"/>
</dbReference>
<dbReference type="Pfam" id="PF05635">
    <property type="entry name" value="23S_rRNA_IVP"/>
    <property type="match status" value="1"/>
</dbReference>
<reference evidence="2" key="1">
    <citation type="journal article" date="2019" name="Int. J. Syst. Evol. Microbiol.">
        <title>The Global Catalogue of Microorganisms (GCM) 10K type strain sequencing project: providing services to taxonomists for standard genome sequencing and annotation.</title>
        <authorList>
            <consortium name="The Broad Institute Genomics Platform"/>
            <consortium name="The Broad Institute Genome Sequencing Center for Infectious Disease"/>
            <person name="Wu L."/>
            <person name="Ma J."/>
        </authorList>
    </citation>
    <scope>NUCLEOTIDE SEQUENCE [LARGE SCALE GENOMIC DNA]</scope>
    <source>
        <strain evidence="2">CGMCC 1.12749</strain>
    </source>
</reference>
<dbReference type="RefSeq" id="WP_229733954.1">
    <property type="nucleotide sequence ID" value="NZ_BMFP01000005.1"/>
</dbReference>
<dbReference type="EMBL" id="BMFP01000005">
    <property type="protein sequence ID" value="GGG22603.1"/>
    <property type="molecule type" value="Genomic_DNA"/>
</dbReference>
<dbReference type="PANTHER" id="PTHR38471:SF2">
    <property type="entry name" value="FOUR HELIX BUNDLE PROTEIN"/>
    <property type="match status" value="1"/>
</dbReference>
<dbReference type="InterPro" id="IPR036583">
    <property type="entry name" value="23S_rRNA_IVS_sf"/>
</dbReference>
<keyword evidence="2" id="KW-1185">Reference proteome</keyword>
<accession>A0ABQ1WCU0</accession>
<comment type="caution">
    <text evidence="1">The sequence shown here is derived from an EMBL/GenBank/DDBJ whole genome shotgun (WGS) entry which is preliminary data.</text>
</comment>
<gene>
    <name evidence="1" type="ORF">GCM10011323_28180</name>
</gene>
<dbReference type="PIRSF" id="PIRSF035652">
    <property type="entry name" value="CHP02436"/>
    <property type="match status" value="1"/>
</dbReference>